<feature type="domain" description="HTH cro/C1-type" evidence="1">
    <location>
        <begin position="23"/>
        <end position="59"/>
    </location>
</feature>
<accession>R0D983</accession>
<dbReference type="RefSeq" id="WP_002586334.1">
    <property type="nucleotide sequence ID" value="NZ_KB851034.1"/>
</dbReference>
<dbReference type="SUPFAM" id="SSF47413">
    <property type="entry name" value="lambda repressor-like DNA-binding domains"/>
    <property type="match status" value="1"/>
</dbReference>
<keyword evidence="3" id="KW-1185">Reference proteome</keyword>
<reference evidence="2" key="1">
    <citation type="submission" date="2013-01" db="EMBL/GenBank/DDBJ databases">
        <title>The Genome Sequence of Clostridium clostridioforme 90A6.</title>
        <authorList>
            <consortium name="The Broad Institute Genome Sequencing Platform"/>
            <person name="Earl A."/>
            <person name="Ward D."/>
            <person name="Feldgarden M."/>
            <person name="Gevers D."/>
            <person name="Courvalin P."/>
            <person name="Lambert T."/>
            <person name="Walker B."/>
            <person name="Young S.K."/>
            <person name="Zeng Q."/>
            <person name="Gargeya S."/>
            <person name="Fitzgerald M."/>
            <person name="Haas B."/>
            <person name="Abouelleil A."/>
            <person name="Alvarado L."/>
            <person name="Arachchi H.M."/>
            <person name="Berlin A.M."/>
            <person name="Chapman S.B."/>
            <person name="Dewar J."/>
            <person name="Goldberg J."/>
            <person name="Griggs A."/>
            <person name="Gujja S."/>
            <person name="Hansen M."/>
            <person name="Howarth C."/>
            <person name="Imamovic A."/>
            <person name="Larimer J."/>
            <person name="McCowan C."/>
            <person name="Murphy C."/>
            <person name="Neiman D."/>
            <person name="Pearson M."/>
            <person name="Priest M."/>
            <person name="Roberts A."/>
            <person name="Saif S."/>
            <person name="Shea T."/>
            <person name="Sisk P."/>
            <person name="Sykes S."/>
            <person name="Wortman J."/>
            <person name="Nusbaum C."/>
            <person name="Birren B."/>
        </authorList>
    </citation>
    <scope>NUCLEOTIDE SEQUENCE [LARGE SCALE GENOMIC DNA]</scope>
    <source>
        <strain evidence="2">90A6</strain>
    </source>
</reference>
<dbReference type="HOGENOM" id="CLU_066192_4_5_9"/>
<dbReference type="InterPro" id="IPR010982">
    <property type="entry name" value="Lambda_DNA-bd_dom_sf"/>
</dbReference>
<gene>
    <name evidence="2" type="ORF">HMPREF1083_02271</name>
</gene>
<dbReference type="PATRIC" id="fig|999406.3.peg.2472"/>
<dbReference type="AlphaFoldDB" id="R0D983"/>
<protein>
    <recommendedName>
        <fullName evidence="1">HTH cro/C1-type domain-containing protein</fullName>
    </recommendedName>
</protein>
<comment type="caution">
    <text evidence="2">The sequence shown here is derived from an EMBL/GenBank/DDBJ whole genome shotgun (WGS) entry which is preliminary data.</text>
</comment>
<evidence type="ECO:0000259" key="1">
    <source>
        <dbReference type="PROSITE" id="PS50943"/>
    </source>
</evidence>
<sequence>MYKKFEMLLERDHITPYRVYKDTGISTATLSDWKNGKSQPKKDKIEKLCEYFNVPLSYFYGEDEDTPKYYLNDETAAIAQDIFENKELRLLFDAAKDANPEDLKTTHDMLLALKRKERGNID</sequence>
<dbReference type="EMBL" id="AGYL01000015">
    <property type="protein sequence ID" value="ENZ66379.1"/>
    <property type="molecule type" value="Genomic_DNA"/>
</dbReference>
<dbReference type="Gene3D" id="1.10.260.40">
    <property type="entry name" value="lambda repressor-like DNA-binding domains"/>
    <property type="match status" value="1"/>
</dbReference>
<evidence type="ECO:0000313" key="2">
    <source>
        <dbReference type="EMBL" id="ENZ66379.1"/>
    </source>
</evidence>
<proteinExistence type="predicted"/>
<name>R0D983_9FIRM</name>
<dbReference type="SMART" id="SM00530">
    <property type="entry name" value="HTH_XRE"/>
    <property type="match status" value="1"/>
</dbReference>
<evidence type="ECO:0000313" key="3">
    <source>
        <dbReference type="Proteomes" id="UP000013180"/>
    </source>
</evidence>
<dbReference type="CDD" id="cd00093">
    <property type="entry name" value="HTH_XRE"/>
    <property type="match status" value="1"/>
</dbReference>
<dbReference type="PROSITE" id="PS50943">
    <property type="entry name" value="HTH_CROC1"/>
    <property type="match status" value="1"/>
</dbReference>
<dbReference type="InterPro" id="IPR001387">
    <property type="entry name" value="Cro/C1-type_HTH"/>
</dbReference>
<dbReference type="GO" id="GO:0003677">
    <property type="term" value="F:DNA binding"/>
    <property type="evidence" value="ECO:0007669"/>
    <property type="project" value="InterPro"/>
</dbReference>
<dbReference type="Proteomes" id="UP000013180">
    <property type="component" value="Unassembled WGS sequence"/>
</dbReference>
<organism evidence="2 3">
    <name type="scientific">[Clostridium] clostridioforme 90A6</name>
    <dbReference type="NCBI Taxonomy" id="999406"/>
    <lineage>
        <taxon>Bacteria</taxon>
        <taxon>Bacillati</taxon>
        <taxon>Bacillota</taxon>
        <taxon>Clostridia</taxon>
        <taxon>Lachnospirales</taxon>
        <taxon>Lachnospiraceae</taxon>
        <taxon>Enterocloster</taxon>
    </lineage>
</organism>
<dbReference type="Pfam" id="PF13443">
    <property type="entry name" value="HTH_26"/>
    <property type="match status" value="1"/>
</dbReference>